<dbReference type="InterPro" id="IPR004154">
    <property type="entry name" value="Anticodon-bd"/>
</dbReference>
<dbReference type="OrthoDB" id="193228at2157"/>
<dbReference type="GO" id="GO:0005829">
    <property type="term" value="C:cytosol"/>
    <property type="evidence" value="ECO:0007669"/>
    <property type="project" value="TreeGrafter"/>
</dbReference>
<dbReference type="PROSITE" id="PS50862">
    <property type="entry name" value="AA_TRNA_LIGASE_II"/>
    <property type="match status" value="1"/>
</dbReference>
<accession>A0A1H7QUJ0</accession>
<evidence type="ECO:0000256" key="4">
    <source>
        <dbReference type="ARBA" id="ARBA00022741"/>
    </source>
</evidence>
<dbReference type="EC" id="6.1.1.15" evidence="2"/>
<dbReference type="AlphaFoldDB" id="A0A1H7QUJ0"/>
<dbReference type="RefSeq" id="WP_074794395.1">
    <property type="nucleotide sequence ID" value="NZ_FOAD01000005.1"/>
</dbReference>
<dbReference type="GO" id="GO:0006433">
    <property type="term" value="P:prolyl-tRNA aminoacylation"/>
    <property type="evidence" value="ECO:0007669"/>
    <property type="project" value="InterPro"/>
</dbReference>
<keyword evidence="3" id="KW-0436">Ligase</keyword>
<dbReference type="SUPFAM" id="SSF55681">
    <property type="entry name" value="Class II aaRS and biotin synthetases"/>
    <property type="match status" value="1"/>
</dbReference>
<dbReference type="GO" id="GO:0004827">
    <property type="term" value="F:proline-tRNA ligase activity"/>
    <property type="evidence" value="ECO:0007669"/>
    <property type="project" value="UniProtKB-EC"/>
</dbReference>
<dbReference type="GO" id="GO:0005524">
    <property type="term" value="F:ATP binding"/>
    <property type="evidence" value="ECO:0007669"/>
    <property type="project" value="UniProtKB-KW"/>
</dbReference>
<protein>
    <recommendedName>
        <fullName evidence="2">proline--tRNA ligase</fullName>
        <ecNumber evidence="2">6.1.1.15</ecNumber>
    </recommendedName>
    <alternativeName>
        <fullName evidence="8">Prolyl-tRNA synthetase</fullName>
    </alternativeName>
</protein>
<dbReference type="InterPro" id="IPR036621">
    <property type="entry name" value="Anticodon-bd_dom_sf"/>
</dbReference>
<organism evidence="11 12">
    <name type="scientific">Haloferax larsenii</name>
    <dbReference type="NCBI Taxonomy" id="302484"/>
    <lineage>
        <taxon>Archaea</taxon>
        <taxon>Methanobacteriati</taxon>
        <taxon>Methanobacteriota</taxon>
        <taxon>Stenosarchaea group</taxon>
        <taxon>Halobacteria</taxon>
        <taxon>Halobacteriales</taxon>
        <taxon>Haloferacaceae</taxon>
        <taxon>Haloferax</taxon>
    </lineage>
</organism>
<evidence type="ECO:0000256" key="6">
    <source>
        <dbReference type="ARBA" id="ARBA00022917"/>
    </source>
</evidence>
<comment type="subcellular location">
    <subcellularLocation>
        <location evidence="1">Cytoplasm</location>
    </subcellularLocation>
</comment>
<evidence type="ECO:0000256" key="1">
    <source>
        <dbReference type="ARBA" id="ARBA00004496"/>
    </source>
</evidence>
<dbReference type="InterPro" id="IPR002314">
    <property type="entry name" value="aa-tRNA-synt_IIb"/>
</dbReference>
<keyword evidence="7 11" id="KW-0030">Aminoacyl-tRNA synthetase</keyword>
<dbReference type="EMBL" id="FOAD01000005">
    <property type="protein sequence ID" value="SEL51295.1"/>
    <property type="molecule type" value="Genomic_DNA"/>
</dbReference>
<evidence type="ECO:0000256" key="9">
    <source>
        <dbReference type="ARBA" id="ARBA00047671"/>
    </source>
</evidence>
<keyword evidence="4" id="KW-0547">Nucleotide-binding</keyword>
<dbReference type="Proteomes" id="UP000183894">
    <property type="component" value="Unassembled WGS sequence"/>
</dbReference>
<dbReference type="InterPro" id="IPR045864">
    <property type="entry name" value="aa-tRNA-synth_II/BPL/LPL"/>
</dbReference>
<evidence type="ECO:0000256" key="2">
    <source>
        <dbReference type="ARBA" id="ARBA00012831"/>
    </source>
</evidence>
<comment type="catalytic activity">
    <reaction evidence="9">
        <text>tRNA(Pro) + L-proline + ATP = L-prolyl-tRNA(Pro) + AMP + diphosphate</text>
        <dbReference type="Rhea" id="RHEA:14305"/>
        <dbReference type="Rhea" id="RHEA-COMP:9700"/>
        <dbReference type="Rhea" id="RHEA-COMP:9702"/>
        <dbReference type="ChEBI" id="CHEBI:30616"/>
        <dbReference type="ChEBI" id="CHEBI:33019"/>
        <dbReference type="ChEBI" id="CHEBI:60039"/>
        <dbReference type="ChEBI" id="CHEBI:78442"/>
        <dbReference type="ChEBI" id="CHEBI:78532"/>
        <dbReference type="ChEBI" id="CHEBI:456215"/>
        <dbReference type="EC" id="6.1.1.15"/>
    </reaction>
</comment>
<dbReference type="InterPro" id="IPR006195">
    <property type="entry name" value="aa-tRNA-synth_II"/>
</dbReference>
<reference evidence="11 12" key="1">
    <citation type="submission" date="2016-10" db="EMBL/GenBank/DDBJ databases">
        <authorList>
            <person name="de Groot N.N."/>
        </authorList>
    </citation>
    <scope>NUCLEOTIDE SEQUENCE [LARGE SCALE GENOMIC DNA]</scope>
    <source>
        <strain evidence="11 12">CDM_5</strain>
    </source>
</reference>
<dbReference type="PRINTS" id="PR01046">
    <property type="entry name" value="TRNASYNTHPRO"/>
</dbReference>
<evidence type="ECO:0000313" key="11">
    <source>
        <dbReference type="EMBL" id="SEL51295.1"/>
    </source>
</evidence>
<dbReference type="PANTHER" id="PTHR42753:SF2">
    <property type="entry name" value="PROLINE--TRNA LIGASE"/>
    <property type="match status" value="1"/>
</dbReference>
<dbReference type="SUPFAM" id="SSF52954">
    <property type="entry name" value="Class II aaRS ABD-related"/>
    <property type="match status" value="1"/>
</dbReference>
<feature type="domain" description="Aminoacyl-transfer RNA synthetases class-II family profile" evidence="10">
    <location>
        <begin position="47"/>
        <end position="327"/>
    </location>
</feature>
<sequence>MRRSDATLFTSRETEGWENDAVELAVRAGLVRQFGSGLFGFTPTGERVRRKLVTRIRTEMDAIGGQAVSLPNLQYSDVWRQSGRWGSFEGEMFTFENRDGQAMCLAPSHEEGIVHLVEGTVRSYEDVPLLLYQVERKHRDDHPRNGLLRTKEFTMKDAYSLHATEASLDEWYARVRDAYCRIFDAVGLDFVVVDASNSVMGGSTSEEFVAPVETGSEELVYCQTDGCRVGVTDESPGTTLGEGDTCPDCGATLVAGEGIEVGHVFKLGTRYSDPADLTLDTADGSKRLVQMGSYGIGVERLLHTLVEQHGDDEGLRWPVTDHGSVAPYEVSIIPLEYEGDLADAADRIYDACGRDGVLLFDDDDQTIGERFAESDLLGIPRKVVLGNRFRETGDVELETRDGETRFVAPEAVSDVVSG</sequence>
<proteinExistence type="predicted"/>
<dbReference type="InterPro" id="IPR050062">
    <property type="entry name" value="Pro-tRNA_synthetase"/>
</dbReference>
<name>A0A1H7QUJ0_HALLR</name>
<dbReference type="InterPro" id="IPR002316">
    <property type="entry name" value="Pro-tRNA-ligase_IIa"/>
</dbReference>
<keyword evidence="5" id="KW-0067">ATP-binding</keyword>
<evidence type="ECO:0000259" key="10">
    <source>
        <dbReference type="PROSITE" id="PS50862"/>
    </source>
</evidence>
<dbReference type="Gene3D" id="3.40.50.800">
    <property type="entry name" value="Anticodon-binding domain"/>
    <property type="match status" value="1"/>
</dbReference>
<evidence type="ECO:0000256" key="5">
    <source>
        <dbReference type="ARBA" id="ARBA00022840"/>
    </source>
</evidence>
<evidence type="ECO:0000313" key="12">
    <source>
        <dbReference type="Proteomes" id="UP000183894"/>
    </source>
</evidence>
<dbReference type="Pfam" id="PF00587">
    <property type="entry name" value="tRNA-synt_2b"/>
    <property type="match status" value="1"/>
</dbReference>
<evidence type="ECO:0000256" key="3">
    <source>
        <dbReference type="ARBA" id="ARBA00022598"/>
    </source>
</evidence>
<evidence type="ECO:0000256" key="8">
    <source>
        <dbReference type="ARBA" id="ARBA00029731"/>
    </source>
</evidence>
<gene>
    <name evidence="11" type="ORF">SAMN04488691_105152</name>
</gene>
<dbReference type="Gene3D" id="3.30.930.10">
    <property type="entry name" value="Bira Bifunctional Protein, Domain 2"/>
    <property type="match status" value="1"/>
</dbReference>
<dbReference type="Pfam" id="PF03129">
    <property type="entry name" value="HGTP_anticodon"/>
    <property type="match status" value="1"/>
</dbReference>
<keyword evidence="6" id="KW-0648">Protein biosynthesis</keyword>
<dbReference type="PANTHER" id="PTHR42753">
    <property type="entry name" value="MITOCHONDRIAL RIBOSOME PROTEIN L39/PROLYL-TRNA LIGASE FAMILY MEMBER"/>
    <property type="match status" value="1"/>
</dbReference>
<evidence type="ECO:0000256" key="7">
    <source>
        <dbReference type="ARBA" id="ARBA00023146"/>
    </source>
</evidence>